<dbReference type="PANTHER" id="PTHR30634:SF14">
    <property type="match status" value="1"/>
</dbReference>
<dbReference type="InterPro" id="IPR043737">
    <property type="entry name" value="DUF5682"/>
</dbReference>
<dbReference type="InterPro" id="IPR050458">
    <property type="entry name" value="LolB"/>
</dbReference>
<feature type="region of interest" description="Disordered" evidence="1">
    <location>
        <begin position="1"/>
        <end position="24"/>
    </location>
</feature>
<protein>
    <submittedName>
        <fullName evidence="2">DUF5682 family protein</fullName>
    </submittedName>
</protein>
<evidence type="ECO:0000256" key="1">
    <source>
        <dbReference type="SAM" id="MobiDB-lite"/>
    </source>
</evidence>
<feature type="region of interest" description="Disordered" evidence="1">
    <location>
        <begin position="766"/>
        <end position="785"/>
    </location>
</feature>
<dbReference type="EMBL" id="CP136798">
    <property type="protein sequence ID" value="XCN16362.1"/>
    <property type="molecule type" value="Genomic_DNA"/>
</dbReference>
<dbReference type="AlphaFoldDB" id="A0AAU8KIX6"/>
<organism evidence="2">
    <name type="scientific">Streptomyces sp. JL1001</name>
    <dbReference type="NCBI Taxonomy" id="3078227"/>
    <lineage>
        <taxon>Bacteria</taxon>
        <taxon>Bacillati</taxon>
        <taxon>Actinomycetota</taxon>
        <taxon>Actinomycetes</taxon>
        <taxon>Kitasatosporales</taxon>
        <taxon>Streptomycetaceae</taxon>
        <taxon>Streptomyces</taxon>
    </lineage>
</organism>
<reference evidence="2" key="1">
    <citation type="submission" date="2023-10" db="EMBL/GenBank/DDBJ databases">
        <title>Complete genome sequence of Streptomyces sp. JL1001.</title>
        <authorList>
            <person name="Jiang L."/>
        </authorList>
    </citation>
    <scope>NUCLEOTIDE SEQUENCE</scope>
    <source>
        <strain evidence="2">JL1001</strain>
    </source>
</reference>
<name>A0AAU8KIX6_9ACTN</name>
<feature type="region of interest" description="Disordered" evidence="1">
    <location>
        <begin position="181"/>
        <end position="206"/>
    </location>
</feature>
<feature type="region of interest" description="Disordered" evidence="1">
    <location>
        <begin position="128"/>
        <end position="152"/>
    </location>
</feature>
<proteinExistence type="predicted"/>
<feature type="compositionally biased region" description="Basic and acidic residues" evidence="1">
    <location>
        <begin position="181"/>
        <end position="197"/>
    </location>
</feature>
<evidence type="ECO:0000313" key="2">
    <source>
        <dbReference type="EMBL" id="XCN16362.1"/>
    </source>
</evidence>
<dbReference type="PANTHER" id="PTHR30634">
    <property type="entry name" value="OUTER MEMBRANE LOLAB LIPOPROTEIN INSERTION APPARATUS"/>
    <property type="match status" value="1"/>
</dbReference>
<gene>
    <name evidence="2" type="ORF">R1Y80_23230</name>
</gene>
<dbReference type="Pfam" id="PF18934">
    <property type="entry name" value="DUF5682"/>
    <property type="match status" value="1"/>
</dbReference>
<sequence>MSGAAAAAPPGRTTTGPAARPAAGPWLLGVRHHGPGSARAVLTALRAARPAAVLIEGPPEGDALLPLAADPRMRPPVALLAHAVDDPGRASFWPMAAFSPEWVAIRWALDHDVPVRFIDLPAAHSLALKEPAPEEPGEGPERAEPAQEEEVTPVVDPIRVLAETAGYDDPERWWEDVVEHRSPTGERDDGGMRHEGATPDDAVPDDAPGDAIAPFVALAEAMSALREAYGDGGQPRDAVREAYMRIQLRTARKEFGDGVAVVCGAWHVPALAARTTLAADRALLKGLPKVRTDLTWVPWTHRRLARQSGYGAGIDSPGWYGHLFEAADRPIERWMTKVAGLLRGEDRFVSTAHVIEAVRLAETLAALRGRPLAGLGETTDAVRAVMCEGSDVPLALVRDRLIVGESLGEVPDTAPAVPLQRDLTRSQRTLRLKPEASERELDLDLRKETDAARSRLLHRLRLLDVGWGDPVAGRGSTGTFRESWRLSWEPELHVRVAEAGVWGTTVLTAATAKAASHAVAATALAEVTALAEHCLLAGLPVVMKALADRAALDADVGHLADALPALARSLRYGDVRSTDTAALTEVAAGLAERICVGLPPACTGLDPDGAETLRGRVEAVHGAIGLLDTGAEPGTGLRGRWDAVLHKLAARDTVAGVIRGRATRLLLDEGRLAEDEAARLMGLALSPGTPPADAAAWIEGFVGGASGGGMLLVHDERLLGLVDAWLTGVPADQFTDVLPLLRRTFSAYEPGVRRTLGELVRRGPVPEGARRHDAAPATGGFGPGLDRARADAVEPVLRLLLGRPPEPAEAAV</sequence>
<dbReference type="RefSeq" id="WP_354597845.1">
    <property type="nucleotide sequence ID" value="NZ_CP136798.1"/>
</dbReference>
<accession>A0AAU8KIX6</accession>